<organism evidence="1">
    <name type="scientific">bacterium 19PA01SH03</name>
    <dbReference type="NCBI Taxonomy" id="2920705"/>
    <lineage>
        <taxon>Bacteria</taxon>
    </lineage>
</organism>
<dbReference type="EMBL" id="CP095338">
    <property type="protein sequence ID" value="XAG22082.1"/>
    <property type="molecule type" value="Genomic_DNA"/>
</dbReference>
<dbReference type="InterPro" id="IPR021352">
    <property type="entry name" value="DUF2971"/>
</dbReference>
<proteinExistence type="predicted"/>
<sequence length="279" mass="32165">MLFKFLPEDRVDVVKNLSIRFSPISSLNDPFEQMPLPYIDLHAAQLKAIEDIEISMMEFWSQTAIKDKTTENKEILDNGTVELIQNVLCTLSSDNVAVELNNLFGDTFGILSLTRTNRNLLMWSHYASSMSGYVIEFDESNDFFHRPNLLGESTDPQSVKYSEIRQIPNVSKCGGLDLLCHKPMEWAYEQEERMFISNMHSDFKLDEKDSFGNDIYLYPIPKDAIKALYFGFRMKETLKSKLADYVKQNDMKCKMYNSIVTASEYKIAFEPYAQPTTLA</sequence>
<dbReference type="Pfam" id="PF11185">
    <property type="entry name" value="DUF2971"/>
    <property type="match status" value="1"/>
</dbReference>
<evidence type="ECO:0000313" key="1">
    <source>
        <dbReference type="EMBL" id="XAG22082.1"/>
    </source>
</evidence>
<accession>A0AAU6SQ60</accession>
<protein>
    <submittedName>
        <fullName evidence="1">DUF2971 domain-containing protein</fullName>
    </submittedName>
</protein>
<reference evidence="1" key="1">
    <citation type="submission" date="2022-03" db="EMBL/GenBank/DDBJ databases">
        <title>Sea Food Isolates.</title>
        <authorList>
            <person name="Li c."/>
        </authorList>
    </citation>
    <scope>NUCLEOTIDE SEQUENCE</scope>
    <source>
        <strain evidence="1">19PA01SH03</strain>
    </source>
</reference>
<gene>
    <name evidence="1" type="ORF">MRN70_04535</name>
</gene>
<name>A0AAU6SQ60_UNCXX</name>
<dbReference type="AlphaFoldDB" id="A0AAU6SQ60"/>